<proteinExistence type="predicted"/>
<feature type="domain" description="PTS EIIB type-2" evidence="6">
    <location>
        <begin position="401"/>
        <end position="494"/>
    </location>
</feature>
<dbReference type="SUPFAM" id="SSF63520">
    <property type="entry name" value="PTS-regulatory domain, PRD"/>
    <property type="match status" value="2"/>
</dbReference>
<dbReference type="PANTHER" id="PTHR30185:SF18">
    <property type="entry name" value="TRANSCRIPTIONAL REGULATOR MTLR"/>
    <property type="match status" value="1"/>
</dbReference>
<evidence type="ECO:0000259" key="7">
    <source>
        <dbReference type="PROSITE" id="PS51372"/>
    </source>
</evidence>
<feature type="domain" description="PRD" evidence="7">
    <location>
        <begin position="175"/>
        <end position="287"/>
    </location>
</feature>
<evidence type="ECO:0000256" key="1">
    <source>
        <dbReference type="ARBA" id="ARBA00022679"/>
    </source>
</evidence>
<dbReference type="SUPFAM" id="SSF52794">
    <property type="entry name" value="PTS system IIB component-like"/>
    <property type="match status" value="1"/>
</dbReference>
<name>A0A2K9J1V8_9BACI</name>
<evidence type="ECO:0000256" key="2">
    <source>
        <dbReference type="ARBA" id="ARBA00022737"/>
    </source>
</evidence>
<dbReference type="Pfam" id="PF05043">
    <property type="entry name" value="Mga"/>
    <property type="match status" value="1"/>
</dbReference>
<evidence type="ECO:0000313" key="9">
    <source>
        <dbReference type="Proteomes" id="UP000234237"/>
    </source>
</evidence>
<dbReference type="Pfam" id="PF00874">
    <property type="entry name" value="PRD"/>
    <property type="match status" value="2"/>
</dbReference>
<dbReference type="Gene3D" id="3.40.50.2300">
    <property type="match status" value="1"/>
</dbReference>
<dbReference type="InterPro" id="IPR050661">
    <property type="entry name" value="BglG_antiterminators"/>
</dbReference>
<dbReference type="InterPro" id="IPR036634">
    <property type="entry name" value="PRD_sf"/>
</dbReference>
<feature type="domain" description="PRD" evidence="7">
    <location>
        <begin position="289"/>
        <end position="400"/>
    </location>
</feature>
<accession>A0A2K9J1V8</accession>
<dbReference type="InterPro" id="IPR036388">
    <property type="entry name" value="WH-like_DNA-bd_sf"/>
</dbReference>
<dbReference type="AlphaFoldDB" id="A0A2K9J1V8"/>
<evidence type="ECO:0000313" key="8">
    <source>
        <dbReference type="EMBL" id="AUJ25013.1"/>
    </source>
</evidence>
<dbReference type="InterPro" id="IPR011608">
    <property type="entry name" value="PRD"/>
</dbReference>
<keyword evidence="2" id="KW-0677">Repeat</keyword>
<dbReference type="InterPro" id="IPR036390">
    <property type="entry name" value="WH_DNA-bd_sf"/>
</dbReference>
<dbReference type="GO" id="GO:0006355">
    <property type="term" value="P:regulation of DNA-templated transcription"/>
    <property type="evidence" value="ECO:0007669"/>
    <property type="project" value="InterPro"/>
</dbReference>
<dbReference type="GO" id="GO:0009401">
    <property type="term" value="P:phosphoenolpyruvate-dependent sugar phosphotransferase system"/>
    <property type="evidence" value="ECO:0007669"/>
    <property type="project" value="InterPro"/>
</dbReference>
<dbReference type="InterPro" id="IPR013196">
    <property type="entry name" value="HTH_11"/>
</dbReference>
<evidence type="ECO:0000256" key="3">
    <source>
        <dbReference type="ARBA" id="ARBA00023015"/>
    </source>
</evidence>
<reference evidence="9" key="1">
    <citation type="submission" date="2016-11" db="EMBL/GenBank/DDBJ databases">
        <title>Complete genome sequence of Virgibacillus pantothenticus 21D, a halophilic bacterium isolated from the deep hypersaline anoxic basin Discovery in the Mediterranean Sea.</title>
        <authorList>
            <person name="Zeaiter Z."/>
            <person name="Booth J.M."/>
            <person name="Prosdocimi E.M."/>
            <person name="Mapelli F."/>
            <person name="Fusi M."/>
            <person name="Daffonchio D."/>
            <person name="Borin S."/>
            <person name="Crotti E."/>
        </authorList>
    </citation>
    <scope>NUCLEOTIDE SEQUENCE [LARGE SCALE GENOMIC DNA]</scope>
    <source>
        <strain evidence="9">21D</strain>
    </source>
</reference>
<evidence type="ECO:0000256" key="5">
    <source>
        <dbReference type="ARBA" id="ARBA00023163"/>
    </source>
</evidence>
<dbReference type="GO" id="GO:0008982">
    <property type="term" value="F:protein-N(PI)-phosphohistidine-sugar phosphotransferase activity"/>
    <property type="evidence" value="ECO:0007669"/>
    <property type="project" value="InterPro"/>
</dbReference>
<evidence type="ECO:0000259" key="6">
    <source>
        <dbReference type="PROSITE" id="PS51099"/>
    </source>
</evidence>
<dbReference type="InterPro" id="IPR036095">
    <property type="entry name" value="PTS_EIIB-like_sf"/>
</dbReference>
<sequence>MHFNEREQSIIDILLQYKFYVPASKIAKQLDVSKKTVYRTINKLNENPASKPLIESKLGEGFRLNYEEYIRKKSAKESFLKNYTPVERRNQILIDLLFKAPNPIRTTDFYDKYFVSETVIYTDITVLNKRLKKHNLNIDRNGKYISIIGNEVDIRKVLINTINIFNLDNLLSKEELNHNDTEFIIDNMNRLESQLNITIPYPYNINIFSHLYILINRFRSGKVDVSKVVDKLKQPYTNLIQENKDIFQQAKNIINHFSNYLNKNLPDTEVWYLFQYLLSSRLVNNSKKEVEQVKHGLEKEITEFYIKESGKALCKNFNKEMVWEELINHIRPMINRINNNIHIKNNLLEEIKVEYEELFHIITMISQNAEQTFNLGKITEHENGYLTIYFAKYLEQMFDTKRIIIICTSGIGTSELLKVKVKKAFPNIEIVDVLSTTDFMNQFHKYNAIDFVLTTVILESFTKEVPILLVSPVFGDRDKEIVNTFIKKKCKRDLHAYIKQGFNHFL</sequence>
<keyword evidence="1" id="KW-0808">Transferase</keyword>
<keyword evidence="3" id="KW-0805">Transcription regulation</keyword>
<dbReference type="STRING" id="302167.GCA_900166595_00658"/>
<dbReference type="Pfam" id="PF08279">
    <property type="entry name" value="HTH_11"/>
    <property type="match status" value="1"/>
</dbReference>
<dbReference type="RefSeq" id="WP_101933325.1">
    <property type="nucleotide sequence ID" value="NZ_CP018622.1"/>
</dbReference>
<keyword evidence="5" id="KW-0804">Transcription</keyword>
<dbReference type="PROSITE" id="PS51372">
    <property type="entry name" value="PRD_2"/>
    <property type="match status" value="2"/>
</dbReference>
<evidence type="ECO:0000256" key="4">
    <source>
        <dbReference type="ARBA" id="ARBA00023159"/>
    </source>
</evidence>
<dbReference type="InterPro" id="IPR013011">
    <property type="entry name" value="PTS_EIIB_2"/>
</dbReference>
<dbReference type="EMBL" id="CP018622">
    <property type="protein sequence ID" value="AUJ25013.1"/>
    <property type="molecule type" value="Genomic_DNA"/>
</dbReference>
<protein>
    <submittedName>
        <fullName evidence="8">Transcriptional regulator MtlR</fullName>
    </submittedName>
</protein>
<dbReference type="PROSITE" id="PS51099">
    <property type="entry name" value="PTS_EIIB_TYPE_2"/>
    <property type="match status" value="1"/>
</dbReference>
<gene>
    <name evidence="8" type="primary">mtlR_1</name>
    <name evidence="8" type="ORF">A21D_01932</name>
</gene>
<dbReference type="KEGG" id="vpn:A21D_01932"/>
<dbReference type="CDD" id="cd05568">
    <property type="entry name" value="PTS_IIB_bgl_like"/>
    <property type="match status" value="1"/>
</dbReference>
<dbReference type="SUPFAM" id="SSF46785">
    <property type="entry name" value="Winged helix' DNA-binding domain"/>
    <property type="match status" value="1"/>
</dbReference>
<dbReference type="PANTHER" id="PTHR30185">
    <property type="entry name" value="CRYPTIC BETA-GLUCOSIDE BGL OPERON ANTITERMINATOR"/>
    <property type="match status" value="1"/>
</dbReference>
<dbReference type="InterPro" id="IPR007737">
    <property type="entry name" value="Mga_HTH"/>
</dbReference>
<dbReference type="Gene3D" id="1.10.1790.10">
    <property type="entry name" value="PRD domain"/>
    <property type="match status" value="2"/>
</dbReference>
<organism evidence="8 9">
    <name type="scientific">Virgibacillus dokdonensis</name>
    <dbReference type="NCBI Taxonomy" id="302167"/>
    <lineage>
        <taxon>Bacteria</taxon>
        <taxon>Bacillati</taxon>
        <taxon>Bacillota</taxon>
        <taxon>Bacilli</taxon>
        <taxon>Bacillales</taxon>
        <taxon>Bacillaceae</taxon>
        <taxon>Virgibacillus</taxon>
    </lineage>
</organism>
<dbReference type="Proteomes" id="UP000234237">
    <property type="component" value="Chromosome"/>
</dbReference>
<keyword evidence="4" id="KW-0010">Activator</keyword>
<dbReference type="Gene3D" id="1.10.10.10">
    <property type="entry name" value="Winged helix-like DNA-binding domain superfamily/Winged helix DNA-binding domain"/>
    <property type="match status" value="2"/>
</dbReference>